<dbReference type="PANTHER" id="PTHR43877">
    <property type="entry name" value="AMINOALKYLPHOSPHONATE N-ACETYLTRANSFERASE-RELATED-RELATED"/>
    <property type="match status" value="1"/>
</dbReference>
<organism evidence="4 5">
    <name type="scientific">Sphingomonas chungangi</name>
    <dbReference type="NCBI Taxonomy" id="2683589"/>
    <lineage>
        <taxon>Bacteria</taxon>
        <taxon>Pseudomonadati</taxon>
        <taxon>Pseudomonadota</taxon>
        <taxon>Alphaproteobacteria</taxon>
        <taxon>Sphingomonadales</taxon>
        <taxon>Sphingomonadaceae</taxon>
        <taxon>Sphingomonas</taxon>
    </lineage>
</organism>
<dbReference type="InterPro" id="IPR000182">
    <property type="entry name" value="GNAT_dom"/>
</dbReference>
<feature type="domain" description="N-acetyltransferase" evidence="3">
    <location>
        <begin position="24"/>
        <end position="174"/>
    </location>
</feature>
<accession>A0A838LAD8</accession>
<protein>
    <submittedName>
        <fullName evidence="4">GNAT family N-acetyltransferase</fullName>
    </submittedName>
</protein>
<dbReference type="Gene3D" id="3.40.630.30">
    <property type="match status" value="1"/>
</dbReference>
<proteinExistence type="predicted"/>
<reference evidence="4 5" key="1">
    <citation type="submission" date="2020-07" db="EMBL/GenBank/DDBJ databases">
        <authorList>
            <person name="Sun Q."/>
        </authorList>
    </citation>
    <scope>NUCLEOTIDE SEQUENCE [LARGE SCALE GENOMIC DNA]</scope>
    <source>
        <strain evidence="4 5">CGMCC 1.13654</strain>
    </source>
</reference>
<dbReference type="SUPFAM" id="SSF55729">
    <property type="entry name" value="Acyl-CoA N-acyltransferases (Nat)"/>
    <property type="match status" value="1"/>
</dbReference>
<dbReference type="Proteomes" id="UP000570166">
    <property type="component" value="Unassembled WGS sequence"/>
</dbReference>
<dbReference type="EMBL" id="JACEIB010000027">
    <property type="protein sequence ID" value="MBA2936154.1"/>
    <property type="molecule type" value="Genomic_DNA"/>
</dbReference>
<name>A0A838LAD8_9SPHN</name>
<dbReference type="GO" id="GO:0016747">
    <property type="term" value="F:acyltransferase activity, transferring groups other than amino-acyl groups"/>
    <property type="evidence" value="ECO:0007669"/>
    <property type="project" value="InterPro"/>
</dbReference>
<dbReference type="Pfam" id="PF00583">
    <property type="entry name" value="Acetyltransf_1"/>
    <property type="match status" value="1"/>
</dbReference>
<evidence type="ECO:0000313" key="5">
    <source>
        <dbReference type="Proteomes" id="UP000570166"/>
    </source>
</evidence>
<evidence type="ECO:0000256" key="2">
    <source>
        <dbReference type="ARBA" id="ARBA00023315"/>
    </source>
</evidence>
<keyword evidence="5" id="KW-1185">Reference proteome</keyword>
<keyword evidence="1 4" id="KW-0808">Transferase</keyword>
<evidence type="ECO:0000313" key="4">
    <source>
        <dbReference type="EMBL" id="MBA2936154.1"/>
    </source>
</evidence>
<evidence type="ECO:0000256" key="1">
    <source>
        <dbReference type="ARBA" id="ARBA00022679"/>
    </source>
</evidence>
<keyword evidence="2" id="KW-0012">Acyltransferase</keyword>
<dbReference type="AlphaFoldDB" id="A0A838LAD8"/>
<evidence type="ECO:0000259" key="3">
    <source>
        <dbReference type="PROSITE" id="PS51186"/>
    </source>
</evidence>
<dbReference type="InterPro" id="IPR016181">
    <property type="entry name" value="Acyl_CoA_acyltransferase"/>
</dbReference>
<comment type="caution">
    <text evidence="4">The sequence shown here is derived from an EMBL/GenBank/DDBJ whole genome shotgun (WGS) entry which is preliminary data.</text>
</comment>
<gene>
    <name evidence="4" type="ORF">HZF05_18890</name>
</gene>
<dbReference type="InterPro" id="IPR050832">
    <property type="entry name" value="Bact_Acetyltransf"/>
</dbReference>
<dbReference type="PROSITE" id="PS51186">
    <property type="entry name" value="GNAT"/>
    <property type="match status" value="1"/>
</dbReference>
<sequence>MCVEWRLRQAGIEDAERLALIGGATFLETFAGLLEGDAIVAHCAAEHGAETYRALLGHPDSAAWVAEARTGGAPLGYALVASPKLVQAEPGDIELKRIYSFSRTHGTGLGAALMGRSTAHAEAMGAKRLLLGVFVGNVRALAFYRRHGFEKIGERRFRVGSQDCEDVVLAKPLVGEGR</sequence>